<protein>
    <submittedName>
        <fullName evidence="1">Uncharacterized protein</fullName>
    </submittedName>
</protein>
<reference evidence="1" key="2">
    <citation type="submission" date="2018-08" db="UniProtKB">
        <authorList>
            <consortium name="EnsemblPlants"/>
        </authorList>
    </citation>
    <scope>IDENTIFICATION</scope>
    <source>
        <strain evidence="1">Yugu1</strain>
    </source>
</reference>
<dbReference type="Gramene" id="KQK90033">
    <property type="protein sequence ID" value="KQK90033"/>
    <property type="gene ID" value="SETIT_039197mg"/>
</dbReference>
<reference evidence="2" key="1">
    <citation type="journal article" date="2012" name="Nat. Biotechnol.">
        <title>Reference genome sequence of the model plant Setaria.</title>
        <authorList>
            <person name="Bennetzen J.L."/>
            <person name="Schmutz J."/>
            <person name="Wang H."/>
            <person name="Percifield R."/>
            <person name="Hawkins J."/>
            <person name="Pontaroli A.C."/>
            <person name="Estep M."/>
            <person name="Feng L."/>
            <person name="Vaughn J.N."/>
            <person name="Grimwood J."/>
            <person name="Jenkins J."/>
            <person name="Barry K."/>
            <person name="Lindquist E."/>
            <person name="Hellsten U."/>
            <person name="Deshpande S."/>
            <person name="Wang X."/>
            <person name="Wu X."/>
            <person name="Mitros T."/>
            <person name="Triplett J."/>
            <person name="Yang X."/>
            <person name="Ye C.Y."/>
            <person name="Mauro-Herrera M."/>
            <person name="Wang L."/>
            <person name="Li P."/>
            <person name="Sharma M."/>
            <person name="Sharma R."/>
            <person name="Ronald P.C."/>
            <person name="Panaud O."/>
            <person name="Kellogg E.A."/>
            <person name="Brutnell T.P."/>
            <person name="Doust A.N."/>
            <person name="Tuskan G.A."/>
            <person name="Rokhsar D."/>
            <person name="Devos K.M."/>
        </authorList>
    </citation>
    <scope>NUCLEOTIDE SEQUENCE [LARGE SCALE GENOMIC DNA]</scope>
    <source>
        <strain evidence="2">cv. Yugu1</strain>
    </source>
</reference>
<proteinExistence type="predicted"/>
<organism evidence="1 2">
    <name type="scientific">Setaria italica</name>
    <name type="common">Foxtail millet</name>
    <name type="synonym">Panicum italicum</name>
    <dbReference type="NCBI Taxonomy" id="4555"/>
    <lineage>
        <taxon>Eukaryota</taxon>
        <taxon>Viridiplantae</taxon>
        <taxon>Streptophyta</taxon>
        <taxon>Embryophyta</taxon>
        <taxon>Tracheophyta</taxon>
        <taxon>Spermatophyta</taxon>
        <taxon>Magnoliopsida</taxon>
        <taxon>Liliopsida</taxon>
        <taxon>Poales</taxon>
        <taxon>Poaceae</taxon>
        <taxon>PACMAD clade</taxon>
        <taxon>Panicoideae</taxon>
        <taxon>Panicodae</taxon>
        <taxon>Paniceae</taxon>
        <taxon>Cenchrinae</taxon>
        <taxon>Setaria</taxon>
    </lineage>
</organism>
<sequence>MGRARARGDGACPCGGYRCARISFPVPLPSRARIGPCPFFPRARRCHTAPGDAICGEGVTGGTPRLANCRDA</sequence>
<dbReference type="HOGENOM" id="CLU_2727047_0_0_1"/>
<dbReference type="Proteomes" id="UP000004995">
    <property type="component" value="Unassembled WGS sequence"/>
</dbReference>
<accession>K4AJX4</accession>
<dbReference type="EnsemblPlants" id="KQK90033">
    <property type="protein sequence ID" value="KQK90033"/>
    <property type="gene ID" value="SETIT_039197mg"/>
</dbReference>
<evidence type="ECO:0000313" key="2">
    <source>
        <dbReference type="Proteomes" id="UP000004995"/>
    </source>
</evidence>
<dbReference type="InParanoid" id="K4AJX4"/>
<name>K4AJX4_SETIT</name>
<keyword evidence="2" id="KW-1185">Reference proteome</keyword>
<dbReference type="EMBL" id="AGNK02005874">
    <property type="status" value="NOT_ANNOTATED_CDS"/>
    <property type="molecule type" value="Genomic_DNA"/>
</dbReference>
<dbReference type="AlphaFoldDB" id="K4AJX4"/>
<evidence type="ECO:0000313" key="1">
    <source>
        <dbReference type="EnsemblPlants" id="KQK90033"/>
    </source>
</evidence>